<reference evidence="3" key="1">
    <citation type="submission" date="2018-05" db="EMBL/GenBank/DDBJ databases">
        <title>Draft genome of Mucuna pruriens seed.</title>
        <authorList>
            <person name="Nnadi N.E."/>
            <person name="Vos R."/>
            <person name="Hasami M.H."/>
            <person name="Devisetty U.K."/>
            <person name="Aguiy J.C."/>
        </authorList>
    </citation>
    <scope>NUCLEOTIDE SEQUENCE [LARGE SCALE GENOMIC DNA]</scope>
    <source>
        <strain evidence="3">JCA_2017</strain>
    </source>
</reference>
<sequence length="229" mass="25964">MNSPRSILGQGSSSEKPLQGASQGKTDRDNYKGFSKTTRSAKNDIGQLKAQMGQILEILESMSNQGALEQLRATPHHVTSNQTSHQGPYYGNSGTQIITGFDVVDLFSFPGIGIPPDFELPTFNNYRGTSCPKSHLTMYCRKMTPHTHDDTLLIHFFQESLTRAALRWYLGLRREHIPTWKSLAKGFLNQYKYNMDMAPDRSQLQSMAKGEKEAFKEYARRWRELATPI</sequence>
<evidence type="ECO:0000256" key="1">
    <source>
        <dbReference type="SAM" id="MobiDB-lite"/>
    </source>
</evidence>
<dbReference type="Proteomes" id="UP000257109">
    <property type="component" value="Unassembled WGS sequence"/>
</dbReference>
<dbReference type="PANTHER" id="PTHR33223:SF8">
    <property type="entry name" value="OS04G0172440 PROTEIN"/>
    <property type="match status" value="1"/>
</dbReference>
<name>A0A371IBH1_MUCPR</name>
<organism evidence="3 4">
    <name type="scientific">Mucuna pruriens</name>
    <name type="common">Velvet bean</name>
    <name type="synonym">Dolichos pruriens</name>
    <dbReference type="NCBI Taxonomy" id="157652"/>
    <lineage>
        <taxon>Eukaryota</taxon>
        <taxon>Viridiplantae</taxon>
        <taxon>Streptophyta</taxon>
        <taxon>Embryophyta</taxon>
        <taxon>Tracheophyta</taxon>
        <taxon>Spermatophyta</taxon>
        <taxon>Magnoliopsida</taxon>
        <taxon>eudicotyledons</taxon>
        <taxon>Gunneridae</taxon>
        <taxon>Pentapetalae</taxon>
        <taxon>rosids</taxon>
        <taxon>fabids</taxon>
        <taxon>Fabales</taxon>
        <taxon>Fabaceae</taxon>
        <taxon>Papilionoideae</taxon>
        <taxon>50 kb inversion clade</taxon>
        <taxon>NPAAA clade</taxon>
        <taxon>indigoferoid/millettioid clade</taxon>
        <taxon>Phaseoleae</taxon>
        <taxon>Mucuna</taxon>
    </lineage>
</organism>
<dbReference type="Pfam" id="PF03732">
    <property type="entry name" value="Retrotrans_gag"/>
    <property type="match status" value="1"/>
</dbReference>
<keyword evidence="4" id="KW-1185">Reference proteome</keyword>
<comment type="caution">
    <text evidence="3">The sequence shown here is derived from an EMBL/GenBank/DDBJ whole genome shotgun (WGS) entry which is preliminary data.</text>
</comment>
<gene>
    <name evidence="3" type="ORF">CR513_02904</name>
</gene>
<proteinExistence type="predicted"/>
<feature type="non-terminal residue" evidence="3">
    <location>
        <position position="1"/>
    </location>
</feature>
<dbReference type="PANTHER" id="PTHR33223">
    <property type="entry name" value="CCHC-TYPE DOMAIN-CONTAINING PROTEIN"/>
    <property type="match status" value="1"/>
</dbReference>
<protein>
    <recommendedName>
        <fullName evidence="2">Retrotransposon gag domain-containing protein</fullName>
    </recommendedName>
</protein>
<dbReference type="InterPro" id="IPR005162">
    <property type="entry name" value="Retrotrans_gag_dom"/>
</dbReference>
<dbReference type="AlphaFoldDB" id="A0A371IBH1"/>
<feature type="region of interest" description="Disordered" evidence="1">
    <location>
        <begin position="1"/>
        <end position="38"/>
    </location>
</feature>
<feature type="compositionally biased region" description="Polar residues" evidence="1">
    <location>
        <begin position="1"/>
        <end position="24"/>
    </location>
</feature>
<feature type="domain" description="Retrotransposon gag" evidence="2">
    <location>
        <begin position="156"/>
        <end position="227"/>
    </location>
</feature>
<accession>A0A371IBH1</accession>
<evidence type="ECO:0000259" key="2">
    <source>
        <dbReference type="Pfam" id="PF03732"/>
    </source>
</evidence>
<dbReference type="EMBL" id="QJKJ01000492">
    <property type="protein sequence ID" value="RDY12314.1"/>
    <property type="molecule type" value="Genomic_DNA"/>
</dbReference>
<evidence type="ECO:0000313" key="3">
    <source>
        <dbReference type="EMBL" id="RDY12314.1"/>
    </source>
</evidence>
<evidence type="ECO:0000313" key="4">
    <source>
        <dbReference type="Proteomes" id="UP000257109"/>
    </source>
</evidence>
<dbReference type="OrthoDB" id="1750196at2759"/>